<organism evidence="2 3">
    <name type="scientific">Volvox reticuliferus</name>
    <dbReference type="NCBI Taxonomy" id="1737510"/>
    <lineage>
        <taxon>Eukaryota</taxon>
        <taxon>Viridiplantae</taxon>
        <taxon>Chlorophyta</taxon>
        <taxon>core chlorophytes</taxon>
        <taxon>Chlorophyceae</taxon>
        <taxon>CS clade</taxon>
        <taxon>Chlamydomonadales</taxon>
        <taxon>Volvocaceae</taxon>
        <taxon>Volvox</taxon>
    </lineage>
</organism>
<dbReference type="Pfam" id="PF00023">
    <property type="entry name" value="Ank"/>
    <property type="match status" value="2"/>
</dbReference>
<comment type="caution">
    <text evidence="2">The sequence shown here is derived from an EMBL/GenBank/DDBJ whole genome shotgun (WGS) entry which is preliminary data.</text>
</comment>
<dbReference type="InterPro" id="IPR036770">
    <property type="entry name" value="Ankyrin_rpt-contain_sf"/>
</dbReference>
<sequence length="755" mass="78985">MGSEAANSLIEELKRDAEKGELLLWASARGLTDDVIELVQTGADPSAKDKRARQAVHYAASNGHLQILEYLFTKGVLLDAEDDIGRGALHYAAAGGHVACVLFLLGKECWRDAPDAADDTPLHLAARSGNVAAVKALVDAHAKLALPNKRSLTPFAEAVLAGRIEAAEVLGAAMDGGLQGALACTYRDVPLLHLTAGLGQAAAVEWLVRQQRCDISTNAAERRYTPLHAAALSGDPNTVAVLLRLGADPLAQTLDGKLPLELVPRAAPRKAQLPPSSSTPPPAAAAEDTGAAVSAAEADSRLERLARRAFRQLARAAAEQGDVELETFTAAKKTKGQKGAAMSSRAAPEGKEAGAAAAATTAVGAEEDEEFNSPAAICLRQLLSMTYELQIAKVESYARMGERQVQELPYLDLNAQAAVTALRQAMGMVESFGAVAALRADEDFQFDIRDPEVRDALAEARRTNDLSRFEDRPAVMSVAAKFKRLHAVTRKAGGLQVVIDDLRAELLGNDPSSTAAKMEEMRHGQREAAAAAVKAVLASVSAAVPEHVRNHLTSACSAAAAAATSKEAATAGSDSVKGKGGGGKAVATAAEAASGGAPGEGSGGERFHGEDDKTFQARMTAQKERMDKLRAAASSAWSSNAVDATVGYVDRLEKEFEAAAARAEGKHRRRLADYVGEEVAQSLIHTFKALVTTAIAFLVMWLLGLTPHQQTKALLARQETMLAAAAAQEAAARMSQLEGLGDNEGGIAGPAVGAQ</sequence>
<dbReference type="PANTHER" id="PTHR24166:SF48">
    <property type="entry name" value="PROTEIN VAPYRIN"/>
    <property type="match status" value="1"/>
</dbReference>
<dbReference type="PANTHER" id="PTHR24166">
    <property type="entry name" value="ROLLING PEBBLES, ISOFORM B"/>
    <property type="match status" value="1"/>
</dbReference>
<protein>
    <submittedName>
        <fullName evidence="2">Uncharacterized protein</fullName>
    </submittedName>
</protein>
<dbReference type="PROSITE" id="PS50297">
    <property type="entry name" value="ANK_REP_REGION"/>
    <property type="match status" value="3"/>
</dbReference>
<dbReference type="AlphaFoldDB" id="A0A8J4DBE9"/>
<evidence type="ECO:0000313" key="2">
    <source>
        <dbReference type="EMBL" id="GIL74442.1"/>
    </source>
</evidence>
<dbReference type="Pfam" id="PF12796">
    <property type="entry name" value="Ank_2"/>
    <property type="match status" value="1"/>
</dbReference>
<proteinExistence type="predicted"/>
<keyword evidence="3" id="KW-1185">Reference proteome</keyword>
<dbReference type="InterPro" id="IPR002110">
    <property type="entry name" value="Ankyrin_rpt"/>
</dbReference>
<dbReference type="Proteomes" id="UP000747110">
    <property type="component" value="Unassembled WGS sequence"/>
</dbReference>
<reference evidence="2" key="1">
    <citation type="journal article" date="2021" name="Proc. Natl. Acad. Sci. U.S.A.">
        <title>Three genomes in the algal genus Volvox reveal the fate of a haploid sex-determining region after a transition to homothallism.</title>
        <authorList>
            <person name="Yamamoto K."/>
            <person name="Hamaji T."/>
            <person name="Kawai-Toyooka H."/>
            <person name="Matsuzaki R."/>
            <person name="Takahashi F."/>
            <person name="Nishimura Y."/>
            <person name="Kawachi M."/>
            <person name="Noguchi H."/>
            <person name="Minakuchi Y."/>
            <person name="Umen J.G."/>
            <person name="Toyoda A."/>
            <person name="Nozaki H."/>
        </authorList>
    </citation>
    <scope>NUCLEOTIDE SEQUENCE</scope>
    <source>
        <strain evidence="2">NIES-3786</strain>
    </source>
</reference>
<feature type="region of interest" description="Disordered" evidence="1">
    <location>
        <begin position="268"/>
        <end position="295"/>
    </location>
</feature>
<feature type="compositionally biased region" description="Low complexity" evidence="1">
    <location>
        <begin position="284"/>
        <end position="295"/>
    </location>
</feature>
<dbReference type="EMBL" id="BNCP01000006">
    <property type="protein sequence ID" value="GIL74442.1"/>
    <property type="molecule type" value="Genomic_DNA"/>
</dbReference>
<dbReference type="Gene3D" id="1.25.40.20">
    <property type="entry name" value="Ankyrin repeat-containing domain"/>
    <property type="match status" value="3"/>
</dbReference>
<gene>
    <name evidence="2" type="ORF">Vretifemale_4415</name>
</gene>
<evidence type="ECO:0000256" key="1">
    <source>
        <dbReference type="SAM" id="MobiDB-lite"/>
    </source>
</evidence>
<name>A0A8J4DBE9_9CHLO</name>
<dbReference type="InterPro" id="IPR050889">
    <property type="entry name" value="Dendritic_Spine_Reg/Scaffold"/>
</dbReference>
<dbReference type="SUPFAM" id="SSF48403">
    <property type="entry name" value="Ankyrin repeat"/>
    <property type="match status" value="1"/>
</dbReference>
<dbReference type="SMART" id="SM00248">
    <property type="entry name" value="ANK"/>
    <property type="match status" value="4"/>
</dbReference>
<evidence type="ECO:0000313" key="3">
    <source>
        <dbReference type="Proteomes" id="UP000747110"/>
    </source>
</evidence>
<dbReference type="PROSITE" id="PS50088">
    <property type="entry name" value="ANK_REPEAT"/>
    <property type="match status" value="3"/>
</dbReference>
<accession>A0A8J4DBE9</accession>
<dbReference type="OrthoDB" id="548781at2759"/>
<feature type="region of interest" description="Disordered" evidence="1">
    <location>
        <begin position="589"/>
        <end position="610"/>
    </location>
</feature>